<dbReference type="Pfam" id="PF05958">
    <property type="entry name" value="tRNA_U5-meth_tr"/>
    <property type="match status" value="1"/>
</dbReference>
<feature type="binding site" evidence="5 6">
    <location>
        <position position="219"/>
    </location>
    <ligand>
        <name>S-adenosyl-L-methionine</name>
        <dbReference type="ChEBI" id="CHEBI:59789"/>
    </ligand>
</feature>
<dbReference type="PROSITE" id="PS51687">
    <property type="entry name" value="SAM_MT_RNA_M5U"/>
    <property type="match status" value="1"/>
</dbReference>
<evidence type="ECO:0000256" key="2">
    <source>
        <dbReference type="ARBA" id="ARBA00022679"/>
    </source>
</evidence>
<dbReference type="NCBIfam" id="TIGR02143">
    <property type="entry name" value="trmA_only"/>
    <property type="match status" value="1"/>
</dbReference>
<keyword evidence="2 5" id="KW-0808">Transferase</keyword>
<feature type="binding site" evidence="5 6">
    <location>
        <position position="191"/>
    </location>
    <ligand>
        <name>S-adenosyl-L-methionine</name>
        <dbReference type="ChEBI" id="CHEBI:59789"/>
    </ligand>
</feature>
<evidence type="ECO:0000256" key="5">
    <source>
        <dbReference type="HAMAP-Rule" id="MF_01011"/>
    </source>
</evidence>
<dbReference type="PROSITE" id="PS01231">
    <property type="entry name" value="TRMA_2"/>
    <property type="match status" value="1"/>
</dbReference>
<keyword evidence="1 5" id="KW-0489">Methyltransferase</keyword>
<feature type="active site" description="Proton acceptor" evidence="5">
    <location>
        <position position="359"/>
    </location>
</feature>
<dbReference type="RefSeq" id="WP_376866874.1">
    <property type="nucleotide sequence ID" value="NZ_JBHRYB010000013.1"/>
</dbReference>
<feature type="binding site" evidence="5 6">
    <location>
        <position position="300"/>
    </location>
    <ligand>
        <name>S-adenosyl-L-methionine</name>
        <dbReference type="ChEBI" id="CHEBI:59789"/>
    </ligand>
</feature>
<dbReference type="EMBL" id="JBHRYB010000013">
    <property type="protein sequence ID" value="MFC3680775.1"/>
    <property type="molecule type" value="Genomic_DNA"/>
</dbReference>
<dbReference type="PANTHER" id="PTHR47790">
    <property type="entry name" value="TRNA/TMRNA (URACIL-C(5))-METHYLTRANSFERASE"/>
    <property type="match status" value="1"/>
</dbReference>
<comment type="catalytic activity">
    <reaction evidence="5">
        <text>uridine(54) in tRNA + S-adenosyl-L-methionine = 5-methyluridine(54) in tRNA + S-adenosyl-L-homocysteine + H(+)</text>
        <dbReference type="Rhea" id="RHEA:42712"/>
        <dbReference type="Rhea" id="RHEA-COMP:10167"/>
        <dbReference type="Rhea" id="RHEA-COMP:10193"/>
        <dbReference type="ChEBI" id="CHEBI:15378"/>
        <dbReference type="ChEBI" id="CHEBI:57856"/>
        <dbReference type="ChEBI" id="CHEBI:59789"/>
        <dbReference type="ChEBI" id="CHEBI:65315"/>
        <dbReference type="ChEBI" id="CHEBI:74447"/>
        <dbReference type="EC" id="2.1.1.35"/>
    </reaction>
</comment>
<comment type="function">
    <text evidence="5">Dual-specificity methyltransferase that catalyzes the formation of 5-methyluridine at position 54 (m5U54) in all tRNAs, and that of position 341 (m5U341) in tmRNA (transfer-mRNA).</text>
</comment>
<dbReference type="PANTHER" id="PTHR47790:SF2">
    <property type="entry name" value="TRNA_TMRNA (URACIL-C(5))-METHYLTRANSFERASE"/>
    <property type="match status" value="1"/>
</dbReference>
<comment type="catalytic activity">
    <reaction evidence="5">
        <text>uridine(341) in tmRNA + S-adenosyl-L-methionine = 5-methyluridine(341) in tmRNA + S-adenosyl-L-homocysteine + H(+)</text>
        <dbReference type="Rhea" id="RHEA:43612"/>
        <dbReference type="Rhea" id="RHEA-COMP:10630"/>
        <dbReference type="Rhea" id="RHEA-COMP:10631"/>
        <dbReference type="ChEBI" id="CHEBI:15378"/>
        <dbReference type="ChEBI" id="CHEBI:57856"/>
        <dbReference type="ChEBI" id="CHEBI:59789"/>
        <dbReference type="ChEBI" id="CHEBI:65315"/>
        <dbReference type="ChEBI" id="CHEBI:74447"/>
    </reaction>
</comment>
<evidence type="ECO:0000256" key="3">
    <source>
        <dbReference type="ARBA" id="ARBA00022691"/>
    </source>
</evidence>
<evidence type="ECO:0000256" key="4">
    <source>
        <dbReference type="ARBA" id="ARBA00022694"/>
    </source>
</evidence>
<protein>
    <recommendedName>
        <fullName evidence="5">tRNA/tmRNA (uracil-C(5))-methyltransferase</fullName>
        <ecNumber evidence="5">2.1.1.35</ecNumber>
    </recommendedName>
    <alternativeName>
        <fullName evidence="5">tRNA (uracil(54)-C(5))-methyltransferase</fullName>
    </alternativeName>
    <alternativeName>
        <fullName evidence="5">tRNA(m5U54)-methyltransferase</fullName>
        <shortName evidence="5">RUMT</shortName>
    </alternativeName>
    <alternativeName>
        <fullName evidence="5">tmRNA (uracil(341)-C(5))-methyltransferase</fullName>
    </alternativeName>
</protein>
<dbReference type="SUPFAM" id="SSF53335">
    <property type="entry name" value="S-adenosyl-L-methionine-dependent methyltransferases"/>
    <property type="match status" value="1"/>
</dbReference>
<dbReference type="CDD" id="cd02440">
    <property type="entry name" value="AdoMet_MTases"/>
    <property type="match status" value="1"/>
</dbReference>
<comment type="caution">
    <text evidence="8">The sequence shown here is derived from an EMBL/GenBank/DDBJ whole genome shotgun (WGS) entry which is preliminary data.</text>
</comment>
<feature type="active site" description="Nucleophile" evidence="5 6">
    <location>
        <position position="325"/>
    </location>
</feature>
<dbReference type="Gene3D" id="2.40.50.1070">
    <property type="match status" value="1"/>
</dbReference>
<evidence type="ECO:0000256" key="1">
    <source>
        <dbReference type="ARBA" id="ARBA00022603"/>
    </source>
</evidence>
<gene>
    <name evidence="5 8" type="primary">trmA</name>
    <name evidence="8" type="ORF">ACFOMG_11765</name>
</gene>
<dbReference type="HAMAP" id="MF_01011">
    <property type="entry name" value="RNA_methyltr_TrmA"/>
    <property type="match status" value="1"/>
</dbReference>
<feature type="active site" evidence="7">
    <location>
        <position position="325"/>
    </location>
</feature>
<dbReference type="InterPro" id="IPR029063">
    <property type="entry name" value="SAM-dependent_MTases_sf"/>
</dbReference>
<dbReference type="InterPro" id="IPR030391">
    <property type="entry name" value="MeTrfase_TrmA_CS"/>
</dbReference>
<evidence type="ECO:0000313" key="9">
    <source>
        <dbReference type="Proteomes" id="UP001595722"/>
    </source>
</evidence>
<keyword evidence="4 5" id="KW-0819">tRNA processing</keyword>
<dbReference type="Gene3D" id="3.40.50.150">
    <property type="entry name" value="Vaccinia Virus protein VP39"/>
    <property type="match status" value="1"/>
</dbReference>
<dbReference type="Proteomes" id="UP001595722">
    <property type="component" value="Unassembled WGS sequence"/>
</dbReference>
<dbReference type="PROSITE" id="PS01230">
    <property type="entry name" value="TRMA_1"/>
    <property type="match status" value="1"/>
</dbReference>
<evidence type="ECO:0000256" key="6">
    <source>
        <dbReference type="PROSITE-ProRule" id="PRU01024"/>
    </source>
</evidence>
<sequence length="370" mass="42357">MADIKPYQHQVNPEAYPALLDDKAERLRQLFAGFQPPQLEVHASAPQHFRLRAEFRLWHEGERCFYAMSEPGDKNTKYEVSDFPIASQLINQLMKKLLDAITTNDLLRRRLFQVEFLTTLSGDALITLIYHKQLDDSWQAEAEKLQQQLGFPIIGRARKQKRVLEREYVTEQINVDGKTFSYRQIEGGFTQPNGEMNQTMLSWARDASSAFHGDLLELYCGNGNFSIALADKYNKVLATEISKTSVYAAQENIRANQVDNVIIARLSSEEFVQALRGERQFSRLEGVDLNDYQFNTVLVDPPRAGLDDESVKQVQQYDNIIYISCNPNTLHDNLGTLSKTHDIKRFALFDQFPYTDHIETGVVLVRKTGA</sequence>
<keyword evidence="9" id="KW-1185">Reference proteome</keyword>
<comment type="similarity">
    <text evidence="5">Belongs to the class I-like SAM-binding methyltransferase superfamily. RNA M5U methyltransferase family. TrmA subfamily.</text>
</comment>
<feature type="binding site" evidence="5">
    <location>
        <position position="224"/>
    </location>
    <ligand>
        <name>S-adenosyl-L-methionine</name>
        <dbReference type="ChEBI" id="CHEBI:59789"/>
    </ligand>
</feature>
<reference evidence="9" key="1">
    <citation type="journal article" date="2019" name="Int. J. Syst. Evol. Microbiol.">
        <title>The Global Catalogue of Microorganisms (GCM) 10K type strain sequencing project: providing services to taxonomists for standard genome sequencing and annotation.</title>
        <authorList>
            <consortium name="The Broad Institute Genomics Platform"/>
            <consortium name="The Broad Institute Genome Sequencing Center for Infectious Disease"/>
            <person name="Wu L."/>
            <person name="Ma J."/>
        </authorList>
    </citation>
    <scope>NUCLEOTIDE SEQUENCE [LARGE SCALE GENOMIC DNA]</scope>
    <source>
        <strain evidence="9">KCTC 42424</strain>
    </source>
</reference>
<dbReference type="InterPro" id="IPR030390">
    <property type="entry name" value="MeTrfase_TrmA_AS"/>
</dbReference>
<dbReference type="EC" id="2.1.1.35" evidence="5"/>
<accession>A0ABV7VTV8</accession>
<dbReference type="InterPro" id="IPR010280">
    <property type="entry name" value="U5_MeTrfase_fam"/>
</dbReference>
<dbReference type="InterPro" id="IPR011869">
    <property type="entry name" value="TrmA_MeTrfase"/>
</dbReference>
<feature type="binding site" evidence="5 6">
    <location>
        <position position="240"/>
    </location>
    <ligand>
        <name>S-adenosyl-L-methionine</name>
        <dbReference type="ChEBI" id="CHEBI:59789"/>
    </ligand>
</feature>
<dbReference type="GO" id="GO:0032259">
    <property type="term" value="P:methylation"/>
    <property type="evidence" value="ECO:0007669"/>
    <property type="project" value="UniProtKB-KW"/>
</dbReference>
<evidence type="ECO:0000313" key="8">
    <source>
        <dbReference type="EMBL" id="MFC3680775.1"/>
    </source>
</evidence>
<keyword evidence="3 5" id="KW-0949">S-adenosyl-L-methionine</keyword>
<name>A0ABV7VTV8_9GAMM</name>
<dbReference type="GO" id="GO:0030697">
    <property type="term" value="F:tRNA (uracil(54)-C5)-methyltransferase activity, S-adenosyl methionine-dependent"/>
    <property type="evidence" value="ECO:0007669"/>
    <property type="project" value="UniProtKB-EC"/>
</dbReference>
<organism evidence="8 9">
    <name type="scientific">Bacterioplanoides pacificum</name>
    <dbReference type="NCBI Taxonomy" id="1171596"/>
    <lineage>
        <taxon>Bacteria</taxon>
        <taxon>Pseudomonadati</taxon>
        <taxon>Pseudomonadota</taxon>
        <taxon>Gammaproteobacteria</taxon>
        <taxon>Oceanospirillales</taxon>
        <taxon>Oceanospirillaceae</taxon>
        <taxon>Bacterioplanoides</taxon>
    </lineage>
</organism>
<evidence type="ECO:0000256" key="7">
    <source>
        <dbReference type="PROSITE-ProRule" id="PRU10015"/>
    </source>
</evidence>
<proteinExistence type="inferred from homology"/>